<evidence type="ECO:0000256" key="1">
    <source>
        <dbReference type="SAM" id="MobiDB-lite"/>
    </source>
</evidence>
<name>A0ABD3QJU0_9STRA</name>
<evidence type="ECO:0000313" key="4">
    <source>
        <dbReference type="Proteomes" id="UP001516023"/>
    </source>
</evidence>
<keyword evidence="2" id="KW-1133">Transmembrane helix</keyword>
<dbReference type="Proteomes" id="UP001516023">
    <property type="component" value="Unassembled WGS sequence"/>
</dbReference>
<protein>
    <submittedName>
        <fullName evidence="3">Uncharacterized protein</fullName>
    </submittedName>
</protein>
<comment type="caution">
    <text evidence="3">The sequence shown here is derived from an EMBL/GenBank/DDBJ whole genome shotgun (WGS) entry which is preliminary data.</text>
</comment>
<sequence length="523" mass="57617">MRNVPDEQDSLESGLVLPFSHLDPTRKANAFRFDEVSSIQQSTIIAHQEQKVAPVAIQSDRAEHTPADRPDNRSGDANMAHHQHERVWRIRNVFIIIALLVFLGVVAAIGVGIVFALQDNPIGGRSGQADTITAAEYASTDDVSGESYGASSEPNDTVSADTSDEENISVAKEQNNAKENIPINIVNGNSTTSSPSSSPKSCIPLEIGIIFDKNAIETGWKVIEAAYNPVDKDATNNTRVVWQSDFYNAETYADKGWIFRKCLPPRMYTFIFTDTNGDGICCKHGDGLYVLSSEGNVIAVGGEMDKKQERVTFKLPFEAPEAVDTDKDGVEDRLGILMPYDSSGLEQGEDCEPFRLELKTDNSGLETTWELYEGDNTGNLIANGGPYGGNSYYNFEYCLASPNVYSFYIYDWASDGLCCFNGNGTYVLSSGENIILRSTGNFGAVNVTSFTLPIQPYPNKVGLLTSFSSCRLFLSLRFVSRQHHLSLLKDDIQYPECLPVTFIIIQSNIFTGCSIFFAYNPPW</sequence>
<keyword evidence="4" id="KW-1185">Reference proteome</keyword>
<feature type="region of interest" description="Disordered" evidence="1">
    <location>
        <begin position="140"/>
        <end position="162"/>
    </location>
</feature>
<feature type="region of interest" description="Disordered" evidence="1">
    <location>
        <begin position="57"/>
        <end position="80"/>
    </location>
</feature>
<gene>
    <name evidence="3" type="ORF">HJC23_010441</name>
</gene>
<accession>A0ABD3QJU0</accession>
<evidence type="ECO:0000313" key="3">
    <source>
        <dbReference type="EMBL" id="KAL3799791.1"/>
    </source>
</evidence>
<dbReference type="EMBL" id="JABMIG020000036">
    <property type="protein sequence ID" value="KAL3799791.1"/>
    <property type="molecule type" value="Genomic_DNA"/>
</dbReference>
<reference evidence="3 4" key="1">
    <citation type="journal article" date="2020" name="G3 (Bethesda)">
        <title>Improved Reference Genome for Cyclotella cryptica CCMP332, a Model for Cell Wall Morphogenesis, Salinity Adaptation, and Lipid Production in Diatoms (Bacillariophyta).</title>
        <authorList>
            <person name="Roberts W.R."/>
            <person name="Downey K.M."/>
            <person name="Ruck E.C."/>
            <person name="Traller J.C."/>
            <person name="Alverson A.J."/>
        </authorList>
    </citation>
    <scope>NUCLEOTIDE SEQUENCE [LARGE SCALE GENOMIC DNA]</scope>
    <source>
        <strain evidence="3 4">CCMP332</strain>
    </source>
</reference>
<feature type="transmembrane region" description="Helical" evidence="2">
    <location>
        <begin position="93"/>
        <end position="117"/>
    </location>
</feature>
<proteinExistence type="predicted"/>
<evidence type="ECO:0000256" key="2">
    <source>
        <dbReference type="SAM" id="Phobius"/>
    </source>
</evidence>
<feature type="compositionally biased region" description="Basic and acidic residues" evidence="1">
    <location>
        <begin position="60"/>
        <end position="74"/>
    </location>
</feature>
<organism evidence="3 4">
    <name type="scientific">Cyclotella cryptica</name>
    <dbReference type="NCBI Taxonomy" id="29204"/>
    <lineage>
        <taxon>Eukaryota</taxon>
        <taxon>Sar</taxon>
        <taxon>Stramenopiles</taxon>
        <taxon>Ochrophyta</taxon>
        <taxon>Bacillariophyta</taxon>
        <taxon>Coscinodiscophyceae</taxon>
        <taxon>Thalassiosirophycidae</taxon>
        <taxon>Stephanodiscales</taxon>
        <taxon>Stephanodiscaceae</taxon>
        <taxon>Cyclotella</taxon>
    </lineage>
</organism>
<dbReference type="AlphaFoldDB" id="A0ABD3QJU0"/>
<keyword evidence="2" id="KW-0812">Transmembrane</keyword>
<keyword evidence="2" id="KW-0472">Membrane</keyword>
<feature type="compositionally biased region" description="Polar residues" evidence="1">
    <location>
        <begin position="149"/>
        <end position="161"/>
    </location>
</feature>